<accession>A0AAW2YC21</accession>
<protein>
    <submittedName>
        <fullName evidence="1">Uncharacterized protein</fullName>
    </submittedName>
</protein>
<reference evidence="1" key="1">
    <citation type="submission" date="2020-06" db="EMBL/GenBank/DDBJ databases">
        <authorList>
            <person name="Li T."/>
            <person name="Hu X."/>
            <person name="Zhang T."/>
            <person name="Song X."/>
            <person name="Zhang H."/>
            <person name="Dai N."/>
            <person name="Sheng W."/>
            <person name="Hou X."/>
            <person name="Wei L."/>
        </authorList>
    </citation>
    <scope>NUCLEOTIDE SEQUENCE</scope>
    <source>
        <strain evidence="1">KEN1</strain>
        <tissue evidence="1">Leaf</tissue>
    </source>
</reference>
<reference evidence="1" key="2">
    <citation type="journal article" date="2024" name="Plant">
        <title>Genomic evolution and insights into agronomic trait innovations of Sesamum species.</title>
        <authorList>
            <person name="Miao H."/>
            <person name="Wang L."/>
            <person name="Qu L."/>
            <person name="Liu H."/>
            <person name="Sun Y."/>
            <person name="Le M."/>
            <person name="Wang Q."/>
            <person name="Wei S."/>
            <person name="Zheng Y."/>
            <person name="Lin W."/>
            <person name="Duan Y."/>
            <person name="Cao H."/>
            <person name="Xiong S."/>
            <person name="Wang X."/>
            <person name="Wei L."/>
            <person name="Li C."/>
            <person name="Ma Q."/>
            <person name="Ju M."/>
            <person name="Zhao R."/>
            <person name="Li G."/>
            <person name="Mu C."/>
            <person name="Tian Q."/>
            <person name="Mei H."/>
            <person name="Zhang T."/>
            <person name="Gao T."/>
            <person name="Zhang H."/>
        </authorList>
    </citation>
    <scope>NUCLEOTIDE SEQUENCE</scope>
    <source>
        <strain evidence="1">KEN1</strain>
    </source>
</reference>
<evidence type="ECO:0000313" key="1">
    <source>
        <dbReference type="EMBL" id="KAL0463393.1"/>
    </source>
</evidence>
<gene>
    <name evidence="1" type="ORF">Slati_0226900</name>
</gene>
<sequence>MAGRRSLKTQRAHCLFEQRPAEVANRLFAASCLVARARCEQQPAATKRLTRPREPAVARANDLLLSQATSTCKPPATSTSASL</sequence>
<proteinExistence type="predicted"/>
<comment type="caution">
    <text evidence="1">The sequence shown here is derived from an EMBL/GenBank/DDBJ whole genome shotgun (WGS) entry which is preliminary data.</text>
</comment>
<dbReference type="AlphaFoldDB" id="A0AAW2YC21"/>
<name>A0AAW2YC21_9LAMI</name>
<dbReference type="EMBL" id="JACGWN010000001">
    <property type="protein sequence ID" value="KAL0463393.1"/>
    <property type="molecule type" value="Genomic_DNA"/>
</dbReference>
<organism evidence="1">
    <name type="scientific">Sesamum latifolium</name>
    <dbReference type="NCBI Taxonomy" id="2727402"/>
    <lineage>
        <taxon>Eukaryota</taxon>
        <taxon>Viridiplantae</taxon>
        <taxon>Streptophyta</taxon>
        <taxon>Embryophyta</taxon>
        <taxon>Tracheophyta</taxon>
        <taxon>Spermatophyta</taxon>
        <taxon>Magnoliopsida</taxon>
        <taxon>eudicotyledons</taxon>
        <taxon>Gunneridae</taxon>
        <taxon>Pentapetalae</taxon>
        <taxon>asterids</taxon>
        <taxon>lamiids</taxon>
        <taxon>Lamiales</taxon>
        <taxon>Pedaliaceae</taxon>
        <taxon>Sesamum</taxon>
    </lineage>
</organism>